<dbReference type="PANTHER" id="PTHR30137">
    <property type="entry name" value="LUCIFERASE-LIKE MONOOXYGENASE"/>
    <property type="match status" value="1"/>
</dbReference>
<dbReference type="RefSeq" id="WP_047911693.1">
    <property type="nucleotide sequence ID" value="NZ_CP118101.1"/>
</dbReference>
<evidence type="ECO:0000259" key="2">
    <source>
        <dbReference type="Pfam" id="PF00296"/>
    </source>
</evidence>
<dbReference type="SUPFAM" id="SSF51679">
    <property type="entry name" value="Bacterial luciferase-like"/>
    <property type="match status" value="1"/>
</dbReference>
<proteinExistence type="predicted"/>
<evidence type="ECO:0000256" key="1">
    <source>
        <dbReference type="ARBA" id="ARBA00007789"/>
    </source>
</evidence>
<name>A0AAX3N845_9BACL</name>
<evidence type="ECO:0000313" key="5">
    <source>
        <dbReference type="Proteomes" id="UP001220962"/>
    </source>
</evidence>
<dbReference type="InterPro" id="IPR011251">
    <property type="entry name" value="Luciferase-like_dom"/>
</dbReference>
<dbReference type="PANTHER" id="PTHR30137:SF20">
    <property type="entry name" value="N-ACETYL-S-ALKYLCYSTEINE MONOOXYGENASE"/>
    <property type="match status" value="1"/>
</dbReference>
<dbReference type="GO" id="GO:0016705">
    <property type="term" value="F:oxidoreductase activity, acting on paired donors, with incorporation or reduction of molecular oxygen"/>
    <property type="evidence" value="ECO:0007669"/>
    <property type="project" value="InterPro"/>
</dbReference>
<dbReference type="Proteomes" id="UP001221519">
    <property type="component" value="Chromosome"/>
</dbReference>
<evidence type="ECO:0000313" key="4">
    <source>
        <dbReference type="EMBL" id="WDI04629.1"/>
    </source>
</evidence>
<comment type="similarity">
    <text evidence="1">To bacterial alkanal monooxygenase alpha and beta chains.</text>
</comment>
<dbReference type="InterPro" id="IPR050766">
    <property type="entry name" value="Bact_Lucif_Oxidored"/>
</dbReference>
<feature type="domain" description="Luciferase-like" evidence="2">
    <location>
        <begin position="1"/>
        <end position="301"/>
    </location>
</feature>
<dbReference type="EMBL" id="CP118108">
    <property type="protein sequence ID" value="WDI04629.1"/>
    <property type="molecule type" value="Genomic_DNA"/>
</dbReference>
<dbReference type="Gene3D" id="3.20.20.30">
    <property type="entry name" value="Luciferase-like domain"/>
    <property type="match status" value="1"/>
</dbReference>
<dbReference type="Proteomes" id="UP001220962">
    <property type="component" value="Chromosome"/>
</dbReference>
<dbReference type="InterPro" id="IPR019949">
    <property type="entry name" value="CmoO-like"/>
</dbReference>
<protein>
    <submittedName>
        <fullName evidence="3">LLM class flavin-dependent oxidoreductase</fullName>
    </submittedName>
</protein>
<dbReference type="InterPro" id="IPR036661">
    <property type="entry name" value="Luciferase-like_sf"/>
</dbReference>
<accession>A0AAX3N845</accession>
<dbReference type="NCBIfam" id="TIGR03558">
    <property type="entry name" value="oxido_grp_1"/>
    <property type="match status" value="1"/>
</dbReference>
<dbReference type="GO" id="GO:0005829">
    <property type="term" value="C:cytosol"/>
    <property type="evidence" value="ECO:0007669"/>
    <property type="project" value="TreeGrafter"/>
</dbReference>
<keyword evidence="6" id="KW-1185">Reference proteome</keyword>
<gene>
    <name evidence="3" type="ORF">PUW23_12330</name>
    <name evidence="4" type="ORF">PUW25_12010</name>
</gene>
<evidence type="ECO:0000313" key="3">
    <source>
        <dbReference type="EMBL" id="WDH84945.1"/>
    </source>
</evidence>
<dbReference type="CDD" id="cd00347">
    <property type="entry name" value="Flavin_utilizing_monoxygenases"/>
    <property type="match status" value="1"/>
</dbReference>
<evidence type="ECO:0000313" key="6">
    <source>
        <dbReference type="Proteomes" id="UP001221519"/>
    </source>
</evidence>
<dbReference type="EMBL" id="CP118101">
    <property type="protein sequence ID" value="WDH84945.1"/>
    <property type="molecule type" value="Genomic_DNA"/>
</dbReference>
<dbReference type="Pfam" id="PF00296">
    <property type="entry name" value="Bac_luciferase"/>
    <property type="match status" value="1"/>
</dbReference>
<reference evidence="3 6" key="1">
    <citation type="submission" date="2023-02" db="EMBL/GenBank/DDBJ databases">
        <title>Pathogen: clinical or host-associated sample.</title>
        <authorList>
            <person name="Hergert J."/>
            <person name="Casey R."/>
            <person name="Wagner J."/>
            <person name="Young E.L."/>
            <person name="Oakeson K.F."/>
        </authorList>
    </citation>
    <scope>NUCLEOTIDE SEQUENCE</scope>
    <source>
        <strain evidence="4 6">2022CK-00829</strain>
        <strain evidence="3">2022CK-00830</strain>
    </source>
</reference>
<organism evidence="3 5">
    <name type="scientific">Paenibacillus urinalis</name>
    <dbReference type="NCBI Taxonomy" id="521520"/>
    <lineage>
        <taxon>Bacteria</taxon>
        <taxon>Bacillati</taxon>
        <taxon>Bacillota</taxon>
        <taxon>Bacilli</taxon>
        <taxon>Bacillales</taxon>
        <taxon>Paenibacillaceae</taxon>
        <taxon>Paenibacillus</taxon>
    </lineage>
</organism>
<sequence>MRVSILDQTPLKVKGTPELAFNETAQLAKFADQLGYTRYWVAEHHSTDAMGGSSPEVLLGYIAAITSNMRIGSGGVMLQNYSPYKVAENFKVLSALAPNRVDLGVGRSPGGLPNSTKALQDLQLRDPDTYTEQLRQLQEYLGRVLPTSHPLRGLMTTPRTQFTPDLWLLGTSPSSAQLAASMGLRYAFAYFSPGQEEQLYSAFREYRRSFVPHDGLHDPYGLAAIRVIAADTDEEAEELAKTSIQFTFYLKKGRVLRMDSPEAWNEAELSLRDKELVDSIKQAHIIGSKETILRRITELKEQYLFDELMALSFIYDLDKRKESFRILQEAVSDL</sequence>
<dbReference type="AlphaFoldDB" id="A0AAX3N845"/>